<dbReference type="Gene3D" id="1.20.1540.10">
    <property type="entry name" value="Rhomboid-like"/>
    <property type="match status" value="1"/>
</dbReference>
<feature type="transmembrane region" description="Helical" evidence="7">
    <location>
        <begin position="86"/>
        <end position="107"/>
    </location>
</feature>
<dbReference type="AlphaFoldDB" id="A0A1H3YJJ5"/>
<accession>A0A1H3YJJ5</accession>
<dbReference type="PANTHER" id="PTHR43731:SF14">
    <property type="entry name" value="PRESENILIN-ASSOCIATED RHOMBOID-LIKE PROTEIN, MITOCHONDRIAL"/>
    <property type="match status" value="1"/>
</dbReference>
<dbReference type="Proteomes" id="UP000198820">
    <property type="component" value="Unassembled WGS sequence"/>
</dbReference>
<evidence type="ECO:0000256" key="1">
    <source>
        <dbReference type="ARBA" id="ARBA00004141"/>
    </source>
</evidence>
<sequence length="252" mass="28579">MGRITTTVKTLLIANVLFFIGSQFIGDFAYKLFALWFPENPNFQIWQVVTHMFMHAQEGISHILFNMFALYIFGSALENYLGQQKFLFIYFSAGLGAAGLQILFSYFNFNSAYEYYVNAGVSPDQIQNMLQTVYETGQYQVYDKIPQDVTTDLLRTYIVPMVGASGAIFGILAAFAIVYPNMPLYIIFVPIPIKAKYLIGGYFAINVFSALTGLSLFGPSNTAYWAHIGGAIIGFIVMWYWKKNEFNANRWN</sequence>
<organism evidence="9 10">
    <name type="scientific">Psychroflexus halocasei</name>
    <dbReference type="NCBI Taxonomy" id="908615"/>
    <lineage>
        <taxon>Bacteria</taxon>
        <taxon>Pseudomonadati</taxon>
        <taxon>Bacteroidota</taxon>
        <taxon>Flavobacteriia</taxon>
        <taxon>Flavobacteriales</taxon>
        <taxon>Flavobacteriaceae</taxon>
        <taxon>Psychroflexus</taxon>
    </lineage>
</organism>
<dbReference type="PANTHER" id="PTHR43731">
    <property type="entry name" value="RHOMBOID PROTEASE"/>
    <property type="match status" value="1"/>
</dbReference>
<protein>
    <submittedName>
        <fullName evidence="9">Membrane associated serine protease, rhomboid family</fullName>
    </submittedName>
</protein>
<dbReference type="EMBL" id="FNQF01000003">
    <property type="protein sequence ID" value="SEA11766.1"/>
    <property type="molecule type" value="Genomic_DNA"/>
</dbReference>
<keyword evidence="10" id="KW-1185">Reference proteome</keyword>
<dbReference type="GO" id="GO:0016020">
    <property type="term" value="C:membrane"/>
    <property type="evidence" value="ECO:0007669"/>
    <property type="project" value="UniProtKB-SubCell"/>
</dbReference>
<evidence type="ECO:0000313" key="10">
    <source>
        <dbReference type="Proteomes" id="UP000198820"/>
    </source>
</evidence>
<dbReference type="SUPFAM" id="SSF144091">
    <property type="entry name" value="Rhomboid-like"/>
    <property type="match status" value="1"/>
</dbReference>
<feature type="transmembrane region" description="Helical" evidence="7">
    <location>
        <begin position="157"/>
        <end position="179"/>
    </location>
</feature>
<evidence type="ECO:0000259" key="8">
    <source>
        <dbReference type="Pfam" id="PF01694"/>
    </source>
</evidence>
<feature type="transmembrane region" description="Helical" evidence="7">
    <location>
        <begin position="53"/>
        <end position="74"/>
    </location>
</feature>
<evidence type="ECO:0000256" key="6">
    <source>
        <dbReference type="ARBA" id="ARBA00023136"/>
    </source>
</evidence>
<dbReference type="STRING" id="908615.SAMN05421540_103170"/>
<keyword evidence="3 7" id="KW-0812">Transmembrane</keyword>
<evidence type="ECO:0000256" key="3">
    <source>
        <dbReference type="ARBA" id="ARBA00022692"/>
    </source>
</evidence>
<dbReference type="InterPro" id="IPR050925">
    <property type="entry name" value="Rhomboid_protease_S54"/>
</dbReference>
<dbReference type="GO" id="GO:0006508">
    <property type="term" value="P:proteolysis"/>
    <property type="evidence" value="ECO:0007669"/>
    <property type="project" value="UniProtKB-KW"/>
</dbReference>
<keyword evidence="6 7" id="KW-0472">Membrane</keyword>
<comment type="similarity">
    <text evidence="2">Belongs to the peptidase S54 family.</text>
</comment>
<name>A0A1H3YJJ5_9FLAO</name>
<keyword evidence="5 7" id="KW-1133">Transmembrane helix</keyword>
<evidence type="ECO:0000313" key="9">
    <source>
        <dbReference type="EMBL" id="SEA11766.1"/>
    </source>
</evidence>
<keyword evidence="9" id="KW-0645">Protease</keyword>
<evidence type="ECO:0000256" key="7">
    <source>
        <dbReference type="SAM" id="Phobius"/>
    </source>
</evidence>
<evidence type="ECO:0000256" key="2">
    <source>
        <dbReference type="ARBA" id="ARBA00009045"/>
    </source>
</evidence>
<comment type="subcellular location">
    <subcellularLocation>
        <location evidence="1">Membrane</location>
        <topology evidence="1">Multi-pass membrane protein</topology>
    </subcellularLocation>
</comment>
<feature type="transmembrane region" description="Helical" evidence="7">
    <location>
        <begin position="12"/>
        <end position="33"/>
    </location>
</feature>
<dbReference type="RefSeq" id="WP_093240709.1">
    <property type="nucleotide sequence ID" value="NZ_FNQF01000003.1"/>
</dbReference>
<evidence type="ECO:0000256" key="5">
    <source>
        <dbReference type="ARBA" id="ARBA00022989"/>
    </source>
</evidence>
<evidence type="ECO:0000256" key="4">
    <source>
        <dbReference type="ARBA" id="ARBA00022801"/>
    </source>
</evidence>
<proteinExistence type="inferred from homology"/>
<dbReference type="InterPro" id="IPR035952">
    <property type="entry name" value="Rhomboid-like_sf"/>
</dbReference>
<reference evidence="9 10" key="1">
    <citation type="submission" date="2016-10" db="EMBL/GenBank/DDBJ databases">
        <authorList>
            <person name="de Groot N.N."/>
        </authorList>
    </citation>
    <scope>NUCLEOTIDE SEQUENCE [LARGE SCALE GENOMIC DNA]</scope>
    <source>
        <strain evidence="9 10">DSM 23581</strain>
    </source>
</reference>
<gene>
    <name evidence="9" type="ORF">SAMN05421540_103170</name>
</gene>
<feature type="transmembrane region" description="Helical" evidence="7">
    <location>
        <begin position="224"/>
        <end position="241"/>
    </location>
</feature>
<dbReference type="InterPro" id="IPR022764">
    <property type="entry name" value="Peptidase_S54_rhomboid_dom"/>
</dbReference>
<keyword evidence="4" id="KW-0378">Hydrolase</keyword>
<dbReference type="Pfam" id="PF01694">
    <property type="entry name" value="Rhomboid"/>
    <property type="match status" value="1"/>
</dbReference>
<dbReference type="GO" id="GO:0004252">
    <property type="term" value="F:serine-type endopeptidase activity"/>
    <property type="evidence" value="ECO:0007669"/>
    <property type="project" value="InterPro"/>
</dbReference>
<feature type="domain" description="Peptidase S54 rhomboid" evidence="8">
    <location>
        <begin position="43"/>
        <end position="241"/>
    </location>
</feature>